<dbReference type="Pfam" id="PF07776">
    <property type="entry name" value="zf-AD"/>
    <property type="match status" value="1"/>
</dbReference>
<dbReference type="GO" id="GO:0000978">
    <property type="term" value="F:RNA polymerase II cis-regulatory region sequence-specific DNA binding"/>
    <property type="evidence" value="ECO:0007669"/>
    <property type="project" value="TreeGrafter"/>
</dbReference>
<dbReference type="InterPro" id="IPR012934">
    <property type="entry name" value="Znf_AD"/>
</dbReference>
<feature type="domain" description="C2H2-type" evidence="10">
    <location>
        <begin position="572"/>
        <end position="594"/>
    </location>
</feature>
<feature type="binding site" evidence="8">
    <location>
        <position position="57"/>
    </location>
    <ligand>
        <name>Zn(2+)</name>
        <dbReference type="ChEBI" id="CHEBI:29105"/>
    </ligand>
</feature>
<organism evidence="12 13">
    <name type="scientific">Sitophilus oryzae</name>
    <name type="common">Rice weevil</name>
    <name type="synonym">Curculio oryzae</name>
    <dbReference type="NCBI Taxonomy" id="7048"/>
    <lineage>
        <taxon>Eukaryota</taxon>
        <taxon>Metazoa</taxon>
        <taxon>Ecdysozoa</taxon>
        <taxon>Arthropoda</taxon>
        <taxon>Hexapoda</taxon>
        <taxon>Insecta</taxon>
        <taxon>Pterygota</taxon>
        <taxon>Neoptera</taxon>
        <taxon>Endopterygota</taxon>
        <taxon>Coleoptera</taxon>
        <taxon>Polyphaga</taxon>
        <taxon>Cucujiformia</taxon>
        <taxon>Curculionidae</taxon>
        <taxon>Dryophthorinae</taxon>
        <taxon>Sitophilus</taxon>
    </lineage>
</organism>
<evidence type="ECO:0000256" key="6">
    <source>
        <dbReference type="ARBA" id="ARBA00023242"/>
    </source>
</evidence>
<proteinExistence type="predicted"/>
<keyword evidence="2 8" id="KW-0479">Metal-binding</keyword>
<feature type="binding site" evidence="8">
    <location>
        <position position="60"/>
    </location>
    <ligand>
        <name>Zn(2+)</name>
        <dbReference type="ChEBI" id="CHEBI:29105"/>
    </ligand>
</feature>
<dbReference type="SMART" id="SM00355">
    <property type="entry name" value="ZnF_C2H2"/>
    <property type="match status" value="10"/>
</dbReference>
<feature type="binding site" evidence="8">
    <location>
        <position position="11"/>
    </location>
    <ligand>
        <name>Zn(2+)</name>
        <dbReference type="ChEBI" id="CHEBI:29105"/>
    </ligand>
</feature>
<keyword evidence="3" id="KW-0677">Repeat</keyword>
<evidence type="ECO:0000313" key="13">
    <source>
        <dbReference type="RefSeq" id="XP_030752788.1"/>
    </source>
</evidence>
<evidence type="ECO:0000256" key="3">
    <source>
        <dbReference type="ARBA" id="ARBA00022737"/>
    </source>
</evidence>
<sequence length="600" mass="69261">MDNPGEIMRFCRLCLVKDQVNIPIFEEQGDIRQIFLKISSCLPVKVSREDKLPKKICDGCSNKLDLLYEFWNTSANAEKTLLSWLGQAGVKDVDQTITAVAQQIAKPSEPQVKEETPEDGHAAVQNTDHLGISNSAVLDDSSAKDETEEPPPKRARRTAAVKAQINLTPDSEEEDDDLDTAEPMTKIEDESDESDNDDKDPSYVDVPGTSADDQPGPSGVGKDGAEAPNSKRRNICDICQQTFHSKTLLKRHQKNLEAFISVFCKNCDKLVSLDESKYHHNFTQVCMACHEYVSPENYKEHLCFHKESLQKMAHQNRVFCKFCKQIFFSRANLANHEQQCYSSDTSIFGCRCCDLIFFNVTDLNNHIVDIRDQRAKNDIQCIFCEVKLESQTLFLDHMNSKHFSDIKMYKIPKIRKNNLKETNPKTGSQIPCRFCHLTFKNKNWVVSHERKEHGSELTKCEICFQYIKMESIKSHYISHRLQEKYKNTPDKICNVCGVRVRNLDNHMVRHEGKRKHKCQLCSKSFKFHWDLKRHMLVHSNDAKHICQICGKRFKVGYNLKVHMRSHDAIKPFHCLVCQKTFTTKQWRDNHMKTHNRVLSC</sequence>
<protein>
    <submittedName>
        <fullName evidence="13">Zinc finger and BTB domain-containing protein 41-like isoform X11</fullName>
    </submittedName>
</protein>
<keyword evidence="5 8" id="KW-0862">Zinc</keyword>
<dbReference type="PANTHER" id="PTHR24376:SF235">
    <property type="entry name" value="C2H2-TYPE DOMAIN-CONTAINING PROTEIN"/>
    <property type="match status" value="1"/>
</dbReference>
<dbReference type="PROSITE" id="PS51915">
    <property type="entry name" value="ZAD"/>
    <property type="match status" value="1"/>
</dbReference>
<keyword evidence="12" id="KW-1185">Reference proteome</keyword>
<feature type="region of interest" description="Disordered" evidence="9">
    <location>
        <begin position="126"/>
        <end position="160"/>
    </location>
</feature>
<dbReference type="FunFam" id="3.30.160.60:FF:000100">
    <property type="entry name" value="Zinc finger 45-like"/>
    <property type="match status" value="2"/>
</dbReference>
<evidence type="ECO:0000259" key="11">
    <source>
        <dbReference type="PROSITE" id="PS51915"/>
    </source>
</evidence>
<name>A0A6J2XMN0_SITOR</name>
<dbReference type="PROSITE" id="PS50157">
    <property type="entry name" value="ZINC_FINGER_C2H2_2"/>
    <property type="match status" value="3"/>
</dbReference>
<evidence type="ECO:0000256" key="9">
    <source>
        <dbReference type="SAM" id="MobiDB-lite"/>
    </source>
</evidence>
<evidence type="ECO:0000313" key="12">
    <source>
        <dbReference type="Proteomes" id="UP000504635"/>
    </source>
</evidence>
<feature type="domain" description="ZAD" evidence="11">
    <location>
        <begin position="9"/>
        <end position="84"/>
    </location>
</feature>
<evidence type="ECO:0000259" key="10">
    <source>
        <dbReference type="PROSITE" id="PS50157"/>
    </source>
</evidence>
<dbReference type="SUPFAM" id="SSF57667">
    <property type="entry name" value="beta-beta-alpha zinc fingers"/>
    <property type="match status" value="2"/>
</dbReference>
<dbReference type="Proteomes" id="UP000504635">
    <property type="component" value="Unplaced"/>
</dbReference>
<dbReference type="GO" id="GO:0005634">
    <property type="term" value="C:nucleus"/>
    <property type="evidence" value="ECO:0007669"/>
    <property type="project" value="UniProtKB-SubCell"/>
</dbReference>
<dbReference type="FunFam" id="3.30.160.60:FF:000446">
    <property type="entry name" value="Zinc finger protein"/>
    <property type="match status" value="1"/>
</dbReference>
<feature type="compositionally biased region" description="Acidic residues" evidence="9">
    <location>
        <begin position="189"/>
        <end position="198"/>
    </location>
</feature>
<comment type="subcellular location">
    <subcellularLocation>
        <location evidence="1">Nucleus</location>
    </subcellularLocation>
</comment>
<dbReference type="PANTHER" id="PTHR24376">
    <property type="entry name" value="ZINC FINGER PROTEIN"/>
    <property type="match status" value="1"/>
</dbReference>
<dbReference type="GO" id="GO:0008270">
    <property type="term" value="F:zinc ion binding"/>
    <property type="evidence" value="ECO:0007669"/>
    <property type="project" value="UniProtKB-UniRule"/>
</dbReference>
<feature type="compositionally biased region" description="Polar residues" evidence="9">
    <location>
        <begin position="126"/>
        <end position="136"/>
    </location>
</feature>
<feature type="domain" description="C2H2-type" evidence="10">
    <location>
        <begin position="516"/>
        <end position="543"/>
    </location>
</feature>
<dbReference type="SUPFAM" id="SSF57716">
    <property type="entry name" value="Glucocorticoid receptor-like (DNA-binding domain)"/>
    <property type="match status" value="1"/>
</dbReference>
<dbReference type="AlphaFoldDB" id="A0A6J2XMN0"/>
<dbReference type="GeneID" id="115879891"/>
<dbReference type="OrthoDB" id="6077919at2759"/>
<reference evidence="13" key="1">
    <citation type="submission" date="2025-08" db="UniProtKB">
        <authorList>
            <consortium name="RefSeq"/>
        </authorList>
    </citation>
    <scope>IDENTIFICATION</scope>
    <source>
        <tissue evidence="13">Gonads</tissue>
    </source>
</reference>
<dbReference type="Gene3D" id="3.40.1800.20">
    <property type="match status" value="1"/>
</dbReference>
<evidence type="ECO:0000256" key="1">
    <source>
        <dbReference type="ARBA" id="ARBA00004123"/>
    </source>
</evidence>
<feature type="domain" description="C2H2-type" evidence="10">
    <location>
        <begin position="544"/>
        <end position="571"/>
    </location>
</feature>
<dbReference type="SMART" id="SM00868">
    <property type="entry name" value="zf-AD"/>
    <property type="match status" value="1"/>
</dbReference>
<keyword evidence="6" id="KW-0539">Nucleus</keyword>
<keyword evidence="4 7" id="KW-0863">Zinc-finger</keyword>
<feature type="region of interest" description="Disordered" evidence="9">
    <location>
        <begin position="186"/>
        <end position="229"/>
    </location>
</feature>
<dbReference type="Gene3D" id="3.30.160.60">
    <property type="entry name" value="Classic Zinc Finger"/>
    <property type="match status" value="3"/>
</dbReference>
<accession>A0A6J2XMN0</accession>
<evidence type="ECO:0000256" key="7">
    <source>
        <dbReference type="PROSITE-ProRule" id="PRU00042"/>
    </source>
</evidence>
<dbReference type="InterPro" id="IPR013087">
    <property type="entry name" value="Znf_C2H2_type"/>
</dbReference>
<evidence type="ECO:0000256" key="2">
    <source>
        <dbReference type="ARBA" id="ARBA00022723"/>
    </source>
</evidence>
<dbReference type="PROSITE" id="PS00028">
    <property type="entry name" value="ZINC_FINGER_C2H2_1"/>
    <property type="match status" value="4"/>
</dbReference>
<evidence type="ECO:0000256" key="5">
    <source>
        <dbReference type="ARBA" id="ARBA00022833"/>
    </source>
</evidence>
<dbReference type="Pfam" id="PF00096">
    <property type="entry name" value="zf-C2H2"/>
    <property type="match status" value="2"/>
</dbReference>
<feature type="binding site" evidence="8">
    <location>
        <position position="14"/>
    </location>
    <ligand>
        <name>Zn(2+)</name>
        <dbReference type="ChEBI" id="CHEBI:29105"/>
    </ligand>
</feature>
<dbReference type="InterPro" id="IPR036236">
    <property type="entry name" value="Znf_C2H2_sf"/>
</dbReference>
<evidence type="ECO:0000256" key="4">
    <source>
        <dbReference type="ARBA" id="ARBA00022771"/>
    </source>
</evidence>
<gene>
    <name evidence="13" type="primary">LOC115879891</name>
</gene>
<dbReference type="RefSeq" id="XP_030752788.1">
    <property type="nucleotide sequence ID" value="XM_030896928.1"/>
</dbReference>
<evidence type="ECO:0000256" key="8">
    <source>
        <dbReference type="PROSITE-ProRule" id="PRU01263"/>
    </source>
</evidence>
<dbReference type="GO" id="GO:0001228">
    <property type="term" value="F:DNA-binding transcription activator activity, RNA polymerase II-specific"/>
    <property type="evidence" value="ECO:0007669"/>
    <property type="project" value="TreeGrafter"/>
</dbReference>